<dbReference type="AlphaFoldDB" id="A0A418R5U1"/>
<protein>
    <submittedName>
        <fullName evidence="1">Uncharacterized protein</fullName>
    </submittedName>
</protein>
<keyword evidence="2" id="KW-1185">Reference proteome</keyword>
<gene>
    <name evidence="1" type="ORF">D0T11_03695</name>
</gene>
<accession>A0A418R5U1</accession>
<sequence>MEFSAVVRAGLGLSGRQLGRYLGVSVGFVAQVEAGHKPLPLALVPRLLHLLPALPPPLGQGPVPPPAPVPYNVLLPLPAPEPLVPPPPTPPDAGVLAARGRSVRLRLLRQGTALAAAQARAAALHQRRLALAHLLALPPPPEAAEAAHLARWLRGLTTDLTRDDPAPAARAAALRLLAARVAGLRAELAALAP</sequence>
<dbReference type="SUPFAM" id="SSF47413">
    <property type="entry name" value="lambda repressor-like DNA-binding domains"/>
    <property type="match status" value="1"/>
</dbReference>
<dbReference type="Proteomes" id="UP000284250">
    <property type="component" value="Unassembled WGS sequence"/>
</dbReference>
<dbReference type="InterPro" id="IPR010982">
    <property type="entry name" value="Lambda_DNA-bd_dom_sf"/>
</dbReference>
<organism evidence="1 2">
    <name type="scientific">Hymenobacter rubripertinctus</name>
    <dbReference type="NCBI Taxonomy" id="2029981"/>
    <lineage>
        <taxon>Bacteria</taxon>
        <taxon>Pseudomonadati</taxon>
        <taxon>Bacteroidota</taxon>
        <taxon>Cytophagia</taxon>
        <taxon>Cytophagales</taxon>
        <taxon>Hymenobacteraceae</taxon>
        <taxon>Hymenobacter</taxon>
    </lineage>
</organism>
<name>A0A418R5U1_9BACT</name>
<proteinExistence type="predicted"/>
<evidence type="ECO:0000313" key="1">
    <source>
        <dbReference type="EMBL" id="RIY12837.1"/>
    </source>
</evidence>
<dbReference type="EMBL" id="QYCN01000004">
    <property type="protein sequence ID" value="RIY12837.1"/>
    <property type="molecule type" value="Genomic_DNA"/>
</dbReference>
<comment type="caution">
    <text evidence="1">The sequence shown here is derived from an EMBL/GenBank/DDBJ whole genome shotgun (WGS) entry which is preliminary data.</text>
</comment>
<evidence type="ECO:0000313" key="2">
    <source>
        <dbReference type="Proteomes" id="UP000284250"/>
    </source>
</evidence>
<reference evidence="1 2" key="1">
    <citation type="submission" date="2019-01" db="EMBL/GenBank/DDBJ databases">
        <title>Hymenobacter humicola sp. nov., isolated from soils in Antarctica.</title>
        <authorList>
            <person name="Sedlacek I."/>
            <person name="Holochova P."/>
            <person name="Kralova S."/>
            <person name="Pantucek R."/>
            <person name="Stankova E."/>
            <person name="Vrbovska V."/>
            <person name="Kristofova L."/>
            <person name="Svec P."/>
            <person name="Busse H.-J."/>
        </authorList>
    </citation>
    <scope>NUCLEOTIDE SEQUENCE [LARGE SCALE GENOMIC DNA]</scope>
    <source>
        <strain evidence="1 2">CCM 8852</strain>
    </source>
</reference>
<dbReference type="GO" id="GO:0003677">
    <property type="term" value="F:DNA binding"/>
    <property type="evidence" value="ECO:0007669"/>
    <property type="project" value="InterPro"/>
</dbReference>